<dbReference type="GeneID" id="8739400"/>
<dbReference type="KEGG" id="apo:Arcpr_0740"/>
<reference evidence="1 2" key="1">
    <citation type="journal article" date="2010" name="Stand. Genomic Sci.">
        <title>Complete genome sequence of Archaeoglobus profundus type strain (AV18).</title>
        <authorList>
            <person name="von Jan M."/>
            <person name="Lapidus A."/>
            <person name="Del Rio T.G."/>
            <person name="Copeland A."/>
            <person name="Tice H."/>
            <person name="Cheng J.F."/>
            <person name="Lucas S."/>
            <person name="Chen F."/>
            <person name="Nolan M."/>
            <person name="Goodwin L."/>
            <person name="Han C."/>
            <person name="Pitluck S."/>
            <person name="Liolios K."/>
            <person name="Ivanova N."/>
            <person name="Mavromatis K."/>
            <person name="Ovchinnikova G."/>
            <person name="Chertkov O."/>
            <person name="Pati A."/>
            <person name="Chen A."/>
            <person name="Palaniappan K."/>
            <person name="Land M."/>
            <person name="Hauser L."/>
            <person name="Chang Y.J."/>
            <person name="Jeffries C.D."/>
            <person name="Saunders E."/>
            <person name="Brettin T."/>
            <person name="Detter J.C."/>
            <person name="Chain P."/>
            <person name="Eichinger K."/>
            <person name="Huber H."/>
            <person name="Spring S."/>
            <person name="Rohde M."/>
            <person name="Goker M."/>
            <person name="Wirth R."/>
            <person name="Woyke T."/>
            <person name="Bristow J."/>
            <person name="Eisen J.A."/>
            <person name="Markowitz V."/>
            <person name="Hugenholtz P."/>
            <person name="Kyrpides N.C."/>
            <person name="Klenk H.P."/>
        </authorList>
    </citation>
    <scope>NUCLEOTIDE SEQUENCE [LARGE SCALE GENOMIC DNA]</scope>
    <source>
        <strain evidence="2">DSM 5631 / JCM 9629 / NBRC 100127 / Av18</strain>
    </source>
</reference>
<dbReference type="AlphaFoldDB" id="D2RHM9"/>
<dbReference type="PaxDb" id="572546-Arcpr_0740"/>
<evidence type="ECO:0000313" key="1">
    <source>
        <dbReference type="EMBL" id="ADB57804.1"/>
    </source>
</evidence>
<sequence length="227" mass="26735">MEDIYVNLTELLKELKGMRTRVLYDSSVVKDLFIFQYIIPTFSGRDVYIVIYSDTIYYRFCRRAEYLMFSDSNMAKLLDNINIIKIGHSNEINFGKLYAFIEHSTPREEFVALMETLRCLDRKSVLILYSSIAYIMSMLDEKEALRLLLESYGILPRDITLFGFKHLKTQTRIDYYISDLYDVLITIKRDESSFDYSTYVFEAECQLSDVCYKTGKLKVENGRLVQV</sequence>
<gene>
    <name evidence="1" type="ordered locus">Arcpr_0740</name>
</gene>
<dbReference type="RefSeq" id="WP_012940140.1">
    <property type="nucleotide sequence ID" value="NC_013741.1"/>
</dbReference>
<dbReference type="eggNOG" id="arCOG03793">
    <property type="taxonomic scope" value="Archaea"/>
</dbReference>
<keyword evidence="2" id="KW-1185">Reference proteome</keyword>
<evidence type="ECO:0008006" key="3">
    <source>
        <dbReference type="Google" id="ProtNLM"/>
    </source>
</evidence>
<dbReference type="STRING" id="572546.Arcpr_0740"/>
<accession>D2RHM9</accession>
<evidence type="ECO:0000313" key="2">
    <source>
        <dbReference type="Proteomes" id="UP000001901"/>
    </source>
</evidence>
<protein>
    <recommendedName>
        <fullName evidence="3">KaiC-like domain-containing protein</fullName>
    </recommendedName>
</protein>
<dbReference type="HOGENOM" id="CLU_1217520_0_0_2"/>
<dbReference type="Proteomes" id="UP000001901">
    <property type="component" value="Chromosome"/>
</dbReference>
<proteinExistence type="predicted"/>
<name>D2RHM9_ARCPA</name>
<dbReference type="EMBL" id="CP001857">
    <property type="protein sequence ID" value="ADB57804.1"/>
    <property type="molecule type" value="Genomic_DNA"/>
</dbReference>
<organism evidence="1 2">
    <name type="scientific">Archaeoglobus profundus (strain DSM 5631 / JCM 9629 / NBRC 100127 / Av18)</name>
    <dbReference type="NCBI Taxonomy" id="572546"/>
    <lineage>
        <taxon>Archaea</taxon>
        <taxon>Methanobacteriati</taxon>
        <taxon>Methanobacteriota</taxon>
        <taxon>Archaeoglobi</taxon>
        <taxon>Archaeoglobales</taxon>
        <taxon>Archaeoglobaceae</taxon>
        <taxon>Archaeoglobus</taxon>
    </lineage>
</organism>